<evidence type="ECO:0000313" key="2">
    <source>
        <dbReference type="Proteomes" id="UP001597544"/>
    </source>
</evidence>
<protein>
    <submittedName>
        <fullName evidence="1">Uncharacterized protein</fullName>
    </submittedName>
</protein>
<name>A0ABW5IPR3_9BACT</name>
<dbReference type="EMBL" id="JBHULU010000021">
    <property type="protein sequence ID" value="MFD2515651.1"/>
    <property type="molecule type" value="Genomic_DNA"/>
</dbReference>
<organism evidence="1 2">
    <name type="scientific">Pontibacter locisalis</name>
    <dbReference type="NCBI Taxonomy" id="1719035"/>
    <lineage>
        <taxon>Bacteria</taxon>
        <taxon>Pseudomonadati</taxon>
        <taxon>Bacteroidota</taxon>
        <taxon>Cytophagia</taxon>
        <taxon>Cytophagales</taxon>
        <taxon>Hymenobacteraceae</taxon>
        <taxon>Pontibacter</taxon>
    </lineage>
</organism>
<comment type="caution">
    <text evidence="1">The sequence shown here is derived from an EMBL/GenBank/DDBJ whole genome shotgun (WGS) entry which is preliminary data.</text>
</comment>
<proteinExistence type="predicted"/>
<gene>
    <name evidence="1" type="ORF">ACFSRY_17385</name>
</gene>
<accession>A0ABW5IPR3</accession>
<sequence length="273" mass="32322">MHIAAHITFFFVEDRISYLKEVVHNLQMLPHDKTIFIYSNGKVNKFIQDENIIFLNYNYKKRAFFMLEGLHNEYLKKIGLVSLVHPFYLAWESRTHVLKNIENFDVQLYLEDDIGFDVNSLNYWLEHKDICLKHGYNLGFLRIETTGNGEAFITDLTGYPGRILKLDGKPYLINDVNPYCGFWIYDKKELRTFVKSNEWKFRFDYYGIREKAAIGWHGINMSRYKGTIIPIIKNDSGHYETDARCAVRHLANNYIGRYAFCKIKFPINLNEIE</sequence>
<evidence type="ECO:0000313" key="1">
    <source>
        <dbReference type="EMBL" id="MFD2515651.1"/>
    </source>
</evidence>
<dbReference type="Proteomes" id="UP001597544">
    <property type="component" value="Unassembled WGS sequence"/>
</dbReference>
<keyword evidence="2" id="KW-1185">Reference proteome</keyword>
<reference evidence="2" key="1">
    <citation type="journal article" date="2019" name="Int. J. Syst. Evol. Microbiol.">
        <title>The Global Catalogue of Microorganisms (GCM) 10K type strain sequencing project: providing services to taxonomists for standard genome sequencing and annotation.</title>
        <authorList>
            <consortium name="The Broad Institute Genomics Platform"/>
            <consortium name="The Broad Institute Genome Sequencing Center for Infectious Disease"/>
            <person name="Wu L."/>
            <person name="Ma J."/>
        </authorList>
    </citation>
    <scope>NUCLEOTIDE SEQUENCE [LARGE SCALE GENOMIC DNA]</scope>
    <source>
        <strain evidence="2">KCTC 42498</strain>
    </source>
</reference>
<dbReference type="RefSeq" id="WP_377510809.1">
    <property type="nucleotide sequence ID" value="NZ_JBHULU010000021.1"/>
</dbReference>